<dbReference type="EMBL" id="BART01030712">
    <property type="protein sequence ID" value="GAH18375.1"/>
    <property type="molecule type" value="Genomic_DNA"/>
</dbReference>
<keyword evidence="1" id="KW-0732">Signal</keyword>
<dbReference type="Gene3D" id="2.30.30.100">
    <property type="match status" value="1"/>
</dbReference>
<dbReference type="GO" id="GO:0005929">
    <property type="term" value="C:cilium"/>
    <property type="evidence" value="ECO:0007669"/>
    <property type="project" value="UniProtKB-SubCell"/>
</dbReference>
<protein>
    <recommendedName>
        <fullName evidence="5">Abnormal spindle-like microcephaly-associated protein ASH domain-containing protein</fullName>
    </recommendedName>
</protein>
<dbReference type="InterPro" id="IPR028994">
    <property type="entry name" value="Integrin_alpha_N"/>
</dbReference>
<dbReference type="InterPro" id="IPR054090">
    <property type="entry name" value="Cep192_Spd-2-like_dom"/>
</dbReference>
<feature type="non-terminal residue" evidence="4">
    <location>
        <position position="1"/>
    </location>
</feature>
<evidence type="ECO:0008006" key="5">
    <source>
        <dbReference type="Google" id="ProtNLM"/>
    </source>
</evidence>
<comment type="caution">
    <text evidence="4">The sequence shown here is derived from an EMBL/GenBank/DDBJ whole genome shotgun (WGS) entry which is preliminary data.</text>
</comment>
<evidence type="ECO:0000259" key="3">
    <source>
        <dbReference type="Pfam" id="PF22073"/>
    </source>
</evidence>
<feature type="domain" description="Cep192/Spd-2-like" evidence="3">
    <location>
        <begin position="90"/>
        <end position="185"/>
    </location>
</feature>
<dbReference type="InterPro" id="IPR013783">
    <property type="entry name" value="Ig-like_fold"/>
</dbReference>
<reference evidence="4" key="1">
    <citation type="journal article" date="2014" name="Front. Microbiol.">
        <title>High frequency of phylogenetically diverse reductive dehalogenase-homologous genes in deep subseafloor sedimentary metagenomes.</title>
        <authorList>
            <person name="Kawai M."/>
            <person name="Futagami T."/>
            <person name="Toyoda A."/>
            <person name="Takaki Y."/>
            <person name="Nishi S."/>
            <person name="Hori S."/>
            <person name="Arai W."/>
            <person name="Tsubouchi T."/>
            <person name="Morono Y."/>
            <person name="Uchiyama I."/>
            <person name="Ito T."/>
            <person name="Fujiyama A."/>
            <person name="Inagaki F."/>
            <person name="Takami H."/>
        </authorList>
    </citation>
    <scope>NUCLEOTIDE SEQUENCE</scope>
    <source>
        <strain evidence="4">Expedition CK06-06</strain>
    </source>
</reference>
<evidence type="ECO:0000259" key="2">
    <source>
        <dbReference type="Pfam" id="PF13205"/>
    </source>
</evidence>
<dbReference type="SUPFAM" id="SSF69318">
    <property type="entry name" value="Integrin alpha N-terminal domain"/>
    <property type="match status" value="1"/>
</dbReference>
<dbReference type="PANTHER" id="PTHR44103:SF1">
    <property type="entry name" value="PROPROTEIN CONVERTASE P"/>
    <property type="match status" value="1"/>
</dbReference>
<organism evidence="4">
    <name type="scientific">marine sediment metagenome</name>
    <dbReference type="NCBI Taxonomy" id="412755"/>
    <lineage>
        <taxon>unclassified sequences</taxon>
        <taxon>metagenomes</taxon>
        <taxon>ecological metagenomes</taxon>
    </lineage>
</organism>
<dbReference type="Pfam" id="PF13205">
    <property type="entry name" value="Big_5"/>
    <property type="match status" value="1"/>
</dbReference>
<accession>X1EDF6</accession>
<gene>
    <name evidence="4" type="ORF">S01H4_53525</name>
</gene>
<feature type="domain" description="SbsA Ig-like" evidence="2">
    <location>
        <begin position="188"/>
        <end position="258"/>
    </location>
</feature>
<proteinExistence type="predicted"/>
<dbReference type="Pfam" id="PF22073">
    <property type="entry name" value="Cep192_D4"/>
    <property type="match status" value="1"/>
</dbReference>
<dbReference type="PANTHER" id="PTHR44103">
    <property type="entry name" value="PROPROTEIN CONVERTASE P"/>
    <property type="match status" value="1"/>
</dbReference>
<evidence type="ECO:0000256" key="1">
    <source>
        <dbReference type="ARBA" id="ARBA00022729"/>
    </source>
</evidence>
<dbReference type="Pfam" id="PF13517">
    <property type="entry name" value="FG-GAP_3"/>
    <property type="match status" value="1"/>
</dbReference>
<dbReference type="InterPro" id="IPR032812">
    <property type="entry name" value="SbsA_Ig"/>
</dbReference>
<name>X1EDF6_9ZZZZ</name>
<dbReference type="InterPro" id="IPR013517">
    <property type="entry name" value="FG-GAP"/>
</dbReference>
<dbReference type="Gene3D" id="2.60.40.10">
    <property type="entry name" value="Immunoglobulins"/>
    <property type="match status" value="1"/>
</dbReference>
<dbReference type="GO" id="GO:0005737">
    <property type="term" value="C:cytoplasm"/>
    <property type="evidence" value="ECO:0007669"/>
    <property type="project" value="UniProtKB-SubCell"/>
</dbReference>
<dbReference type="AlphaFoldDB" id="X1EDF6"/>
<feature type="non-terminal residue" evidence="4">
    <location>
        <position position="261"/>
    </location>
</feature>
<sequence>SWYVQAADLDGDGDLDLATANANSDNVSVLLGRGDGTFEDQTTYAAGDGSRSVYAADLDGDGDLDLVTVNRNSDNVSVLLNRPREADIALAADTISFGATKLGATDTLTFTIYNHGVDSTLQITGITSSNNVFNADTSLSVLPDDSATVTVTFTPTDMVTYSDSLTISSNDPQNPEIKVYITGIGNPIISTYPAQNALNVPLVTTIAVTFWVDISPATINAKTFIVRGNYTGDYNGTYSYNSNTKTATFNPSDDFLAGEVA</sequence>
<evidence type="ECO:0000313" key="4">
    <source>
        <dbReference type="EMBL" id="GAH18375.1"/>
    </source>
</evidence>